<dbReference type="EMBL" id="JBBUTG010000001">
    <property type="protein sequence ID" value="MEK8029397.1"/>
    <property type="molecule type" value="Genomic_DNA"/>
</dbReference>
<reference evidence="1 2" key="1">
    <citation type="submission" date="2024-04" db="EMBL/GenBank/DDBJ databases">
        <title>Novel species of the genus Ideonella isolated from streams.</title>
        <authorList>
            <person name="Lu H."/>
        </authorList>
    </citation>
    <scope>NUCLEOTIDE SEQUENCE [LARGE SCALE GENOMIC DNA]</scope>
    <source>
        <strain evidence="1 2">DXS29W</strain>
    </source>
</reference>
<evidence type="ECO:0000313" key="2">
    <source>
        <dbReference type="Proteomes" id="UP001371218"/>
    </source>
</evidence>
<proteinExistence type="predicted"/>
<organism evidence="1 2">
    <name type="scientific">Ideonella lacteola</name>
    <dbReference type="NCBI Taxonomy" id="2984193"/>
    <lineage>
        <taxon>Bacteria</taxon>
        <taxon>Pseudomonadati</taxon>
        <taxon>Pseudomonadota</taxon>
        <taxon>Betaproteobacteria</taxon>
        <taxon>Burkholderiales</taxon>
        <taxon>Sphaerotilaceae</taxon>
        <taxon>Ideonella</taxon>
    </lineage>
</organism>
<accession>A0ABU9BHI1</accession>
<name>A0ABU9BHI1_9BURK</name>
<gene>
    <name evidence="1" type="ORF">AACH06_01075</name>
</gene>
<dbReference type="Proteomes" id="UP001371218">
    <property type="component" value="Unassembled WGS sequence"/>
</dbReference>
<keyword evidence="2" id="KW-1185">Reference proteome</keyword>
<evidence type="ECO:0008006" key="3">
    <source>
        <dbReference type="Google" id="ProtNLM"/>
    </source>
</evidence>
<sequence length="157" mass="16963">MTLLVALIVLVIIGLTSASVMRSVLSTDVVANNTRVQTLATQAAQIGLRYCETQAVADANGTPAALPASPADYWNTYSHWAEKKVGIYEVPEDYMLSSNSTFSPEKLPQCMVQQLVINGKTVYQVTAQGYSPDYSADGDGYTDTGSVVWLQSVVYLN</sequence>
<comment type="caution">
    <text evidence="1">The sequence shown here is derived from an EMBL/GenBank/DDBJ whole genome shotgun (WGS) entry which is preliminary data.</text>
</comment>
<evidence type="ECO:0000313" key="1">
    <source>
        <dbReference type="EMBL" id="MEK8029397.1"/>
    </source>
</evidence>
<protein>
    <recommendedName>
        <fullName evidence="3">Type 4 fimbrial biogenesis protein PilX N-terminal domain-containing protein</fullName>
    </recommendedName>
</protein>
<dbReference type="RefSeq" id="WP_341423734.1">
    <property type="nucleotide sequence ID" value="NZ_JBBUTG010000001.1"/>
</dbReference>